<dbReference type="CDD" id="cd01670">
    <property type="entry name" value="Death"/>
    <property type="match status" value="1"/>
</dbReference>
<keyword evidence="2" id="KW-1185">Reference proteome</keyword>
<organism evidence="1 2">
    <name type="scientific">Stichopus japonicus</name>
    <name type="common">Sea cucumber</name>
    <dbReference type="NCBI Taxonomy" id="307972"/>
    <lineage>
        <taxon>Eukaryota</taxon>
        <taxon>Metazoa</taxon>
        <taxon>Echinodermata</taxon>
        <taxon>Eleutherozoa</taxon>
        <taxon>Echinozoa</taxon>
        <taxon>Holothuroidea</taxon>
        <taxon>Aspidochirotacea</taxon>
        <taxon>Aspidochirotida</taxon>
        <taxon>Stichopodidae</taxon>
        <taxon>Apostichopus</taxon>
    </lineage>
</organism>
<dbReference type="InterPro" id="IPR011029">
    <property type="entry name" value="DEATH-like_dom_sf"/>
</dbReference>
<protein>
    <submittedName>
        <fullName evidence="1">Uncharacterized protein</fullName>
    </submittedName>
</protein>
<proteinExistence type="predicted"/>
<dbReference type="EMBL" id="MRZV01000999">
    <property type="protein sequence ID" value="PIK41653.1"/>
    <property type="molecule type" value="Genomic_DNA"/>
</dbReference>
<gene>
    <name evidence="1" type="ORF">BSL78_21484</name>
</gene>
<reference evidence="1 2" key="1">
    <citation type="journal article" date="2017" name="PLoS Biol.">
        <title>The sea cucumber genome provides insights into morphological evolution and visceral regeneration.</title>
        <authorList>
            <person name="Zhang X."/>
            <person name="Sun L."/>
            <person name="Yuan J."/>
            <person name="Sun Y."/>
            <person name="Gao Y."/>
            <person name="Zhang L."/>
            <person name="Li S."/>
            <person name="Dai H."/>
            <person name="Hamel J.F."/>
            <person name="Liu C."/>
            <person name="Yu Y."/>
            <person name="Liu S."/>
            <person name="Lin W."/>
            <person name="Guo K."/>
            <person name="Jin S."/>
            <person name="Xu P."/>
            <person name="Storey K.B."/>
            <person name="Huan P."/>
            <person name="Zhang T."/>
            <person name="Zhou Y."/>
            <person name="Zhang J."/>
            <person name="Lin C."/>
            <person name="Li X."/>
            <person name="Xing L."/>
            <person name="Huo D."/>
            <person name="Sun M."/>
            <person name="Wang L."/>
            <person name="Mercier A."/>
            <person name="Li F."/>
            <person name="Yang H."/>
            <person name="Xiang J."/>
        </authorList>
    </citation>
    <scope>NUCLEOTIDE SEQUENCE [LARGE SCALE GENOMIC DNA]</scope>
    <source>
        <strain evidence="1">Shaxun</strain>
        <tissue evidence="1">Muscle</tissue>
    </source>
</reference>
<comment type="caution">
    <text evidence="1">The sequence shown here is derived from an EMBL/GenBank/DDBJ whole genome shotgun (WGS) entry which is preliminary data.</text>
</comment>
<dbReference type="SUPFAM" id="SSF47986">
    <property type="entry name" value="DEATH domain"/>
    <property type="match status" value="1"/>
</dbReference>
<dbReference type="AlphaFoldDB" id="A0A2G8K0Z9"/>
<evidence type="ECO:0000313" key="2">
    <source>
        <dbReference type="Proteomes" id="UP000230750"/>
    </source>
</evidence>
<dbReference type="Proteomes" id="UP000230750">
    <property type="component" value="Unassembled WGS sequence"/>
</dbReference>
<accession>A0A2G8K0Z9</accession>
<name>A0A2G8K0Z9_STIJA</name>
<evidence type="ECO:0000313" key="1">
    <source>
        <dbReference type="EMBL" id="PIK41653.1"/>
    </source>
</evidence>
<dbReference type="Gene3D" id="1.10.533.10">
    <property type="entry name" value="Death Domain, Fas"/>
    <property type="match status" value="1"/>
</dbReference>
<sequence>MESKQSAVVKNPCLQDSHVEVVDEKVLQDIAPEIASERKKVARNLGFKAHEIDIIEADHDGAGKGGITETAYQMLSSGKAAKGDKPR</sequence>